<keyword evidence="1" id="KW-1133">Transmembrane helix</keyword>
<evidence type="ECO:0000313" key="4">
    <source>
        <dbReference type="Proteomes" id="UP001519306"/>
    </source>
</evidence>
<feature type="transmembrane region" description="Helical" evidence="1">
    <location>
        <begin position="306"/>
        <end position="327"/>
    </location>
</feature>
<feature type="transmembrane region" description="Helical" evidence="1">
    <location>
        <begin position="372"/>
        <end position="400"/>
    </location>
</feature>
<dbReference type="RefSeq" id="WP_210061653.1">
    <property type="nucleotide sequence ID" value="NZ_JAGGLJ010000015.1"/>
</dbReference>
<dbReference type="InterPro" id="IPR004445">
    <property type="entry name" value="GltS"/>
</dbReference>
<evidence type="ECO:0000256" key="2">
    <source>
        <dbReference type="NCBIfam" id="TIGR00210"/>
    </source>
</evidence>
<feature type="transmembrane region" description="Helical" evidence="1">
    <location>
        <begin position="34"/>
        <end position="58"/>
    </location>
</feature>
<keyword evidence="1" id="KW-0915">Sodium</keyword>
<organism evidence="3 4">
    <name type="scientific">Peptoniphilus stercorisuis</name>
    <dbReference type="NCBI Taxonomy" id="1436965"/>
    <lineage>
        <taxon>Bacteria</taxon>
        <taxon>Bacillati</taxon>
        <taxon>Bacillota</taxon>
        <taxon>Tissierellia</taxon>
        <taxon>Tissierellales</taxon>
        <taxon>Peptoniphilaceae</taxon>
        <taxon>Peptoniphilus</taxon>
    </lineage>
</organism>
<keyword evidence="1" id="KW-0029">Amino-acid transport</keyword>
<feature type="transmembrane region" description="Helical" evidence="1">
    <location>
        <begin position="339"/>
        <end position="360"/>
    </location>
</feature>
<keyword evidence="4" id="KW-1185">Reference proteome</keyword>
<evidence type="ECO:0000313" key="3">
    <source>
        <dbReference type="EMBL" id="MBP2025926.1"/>
    </source>
</evidence>
<keyword evidence="1" id="KW-0472">Membrane</keyword>
<dbReference type="NCBIfam" id="TIGR00210">
    <property type="entry name" value="gltS"/>
    <property type="match status" value="1"/>
</dbReference>
<dbReference type="PANTHER" id="PTHR36178:SF1">
    <property type="entry name" value="SODIUM_GLUTAMATE SYMPORTER"/>
    <property type="match status" value="1"/>
</dbReference>
<comment type="subcellular location">
    <subcellularLocation>
        <location evidence="1">Cell membrane</location>
        <topology evidence="1">Multi-pass membrane protein</topology>
    </subcellularLocation>
</comment>
<dbReference type="PANTHER" id="PTHR36178">
    <property type="entry name" value="SLR0625 PROTEIN"/>
    <property type="match status" value="1"/>
</dbReference>
<dbReference type="HAMAP" id="MF_02062">
    <property type="entry name" value="GltS"/>
    <property type="match status" value="1"/>
</dbReference>
<dbReference type="Pfam" id="PF03616">
    <property type="entry name" value="Glt_symporter"/>
    <property type="match status" value="1"/>
</dbReference>
<keyword evidence="1" id="KW-0769">Symport</keyword>
<gene>
    <name evidence="3" type="ORF">J2Z71_001477</name>
</gene>
<sequence length="405" mass="43396">MEISMDVSKTLLICVILMALGEFMLNKFPVFKKYCIPSAVVGGLIFAILNLILSVAGVAKFTFDNSMQNFFMYVFFTCAGFQANFALLKQGGKKIIIFLILAALMAFLQNAVAIGLSFPLGINPMIGLMTGSIPMTGGHGNAASFGPQAVELGYPSAANVAIAAATFGLVAGCLMGGPIADSLIKKKNLWNPSMKNSEVLDTNTVEEVRPLSYNVFIYATILVFIALGIGAYFKDFFDIIIPSIKLPVHVMGMIGGCILTNLVPKISKKEEAIPQPEIDVMGDVSLSLFVTMAIMSMNLLDLASLALPLVVLLIGQVVLMFIFAKYITFNLMGRDYDAAVIAAGHVGFGMGAVPVSMANMKAVCNKYSYSKLAFFIVPIIGGLFSNFTNAIIITGFMGFASKFPM</sequence>
<name>A0ABS4KF99_9FIRM</name>
<protein>
    <recommendedName>
        <fullName evidence="1 2">Sodium/glutamate symporter</fullName>
    </recommendedName>
</protein>
<feature type="transmembrane region" description="Helical" evidence="1">
    <location>
        <begin position="160"/>
        <end position="180"/>
    </location>
</feature>
<keyword evidence="1" id="KW-0813">Transport</keyword>
<reference evidence="3 4" key="1">
    <citation type="submission" date="2021-03" db="EMBL/GenBank/DDBJ databases">
        <title>Genomic Encyclopedia of Type Strains, Phase IV (KMG-IV): sequencing the most valuable type-strain genomes for metagenomic binning, comparative biology and taxonomic classification.</title>
        <authorList>
            <person name="Goeker M."/>
        </authorList>
    </citation>
    <scope>NUCLEOTIDE SEQUENCE [LARGE SCALE GENOMIC DNA]</scope>
    <source>
        <strain evidence="3 4">DSM 27563</strain>
    </source>
</reference>
<feature type="transmembrane region" description="Helical" evidence="1">
    <location>
        <begin position="70"/>
        <end position="88"/>
    </location>
</feature>
<feature type="transmembrane region" description="Helical" evidence="1">
    <location>
        <begin position="239"/>
        <end position="259"/>
    </location>
</feature>
<feature type="transmembrane region" description="Helical" evidence="1">
    <location>
        <begin position="95"/>
        <end position="122"/>
    </location>
</feature>
<keyword evidence="1" id="KW-0406">Ion transport</keyword>
<comment type="function">
    <text evidence="1">Catalyzes the sodium-dependent transport of glutamate.</text>
</comment>
<keyword evidence="1" id="KW-1003">Cell membrane</keyword>
<dbReference type="EMBL" id="JAGGLJ010000015">
    <property type="protein sequence ID" value="MBP2025926.1"/>
    <property type="molecule type" value="Genomic_DNA"/>
</dbReference>
<comment type="similarity">
    <text evidence="1">Belongs to the glutamate:Na(+) symporter (ESS) (TC 2.A.27) family.</text>
</comment>
<accession>A0ABS4KF99</accession>
<keyword evidence="1" id="KW-0812">Transmembrane</keyword>
<evidence type="ECO:0000256" key="1">
    <source>
        <dbReference type="HAMAP-Rule" id="MF_02062"/>
    </source>
</evidence>
<comment type="caution">
    <text evidence="1">Lacks conserved residue(s) required for the propagation of feature annotation.</text>
</comment>
<dbReference type="Proteomes" id="UP001519306">
    <property type="component" value="Unassembled WGS sequence"/>
</dbReference>
<comment type="caution">
    <text evidence="3">The sequence shown here is derived from an EMBL/GenBank/DDBJ whole genome shotgun (WGS) entry which is preliminary data.</text>
</comment>
<proteinExistence type="inferred from homology"/>
<feature type="transmembrane region" description="Helical" evidence="1">
    <location>
        <begin position="215"/>
        <end position="233"/>
    </location>
</feature>
<keyword evidence="1" id="KW-0739">Sodium transport</keyword>